<dbReference type="AlphaFoldDB" id="A0A5B7CHT7"/>
<feature type="region of interest" description="Disordered" evidence="1">
    <location>
        <begin position="37"/>
        <end position="96"/>
    </location>
</feature>
<gene>
    <name evidence="2" type="ORF">E2C01_001429</name>
</gene>
<name>A0A5B7CHT7_PORTR</name>
<protein>
    <submittedName>
        <fullName evidence="2">Uncharacterized protein</fullName>
    </submittedName>
</protein>
<evidence type="ECO:0000256" key="1">
    <source>
        <dbReference type="SAM" id="MobiDB-lite"/>
    </source>
</evidence>
<accession>A0A5B7CHT7</accession>
<reference evidence="2 3" key="1">
    <citation type="submission" date="2019-05" db="EMBL/GenBank/DDBJ databases">
        <title>Another draft genome of Portunus trituberculatus and its Hox gene families provides insights of decapod evolution.</title>
        <authorList>
            <person name="Jeong J.-H."/>
            <person name="Song I."/>
            <person name="Kim S."/>
            <person name="Choi T."/>
            <person name="Kim D."/>
            <person name="Ryu S."/>
            <person name="Kim W."/>
        </authorList>
    </citation>
    <scope>NUCLEOTIDE SEQUENCE [LARGE SCALE GENOMIC DNA]</scope>
    <source>
        <tissue evidence="2">Muscle</tissue>
    </source>
</reference>
<sequence>MVANDVLVMRHGCDRERNGGDRTVVSALGDMALVVTHTHTHTTGPSCSGRGGSSSSSSDNSSSSSSKRVAGMGGALSYHLSYRRPPRTPTRPHAHRPCRYSLLAAW</sequence>
<evidence type="ECO:0000313" key="2">
    <source>
        <dbReference type="EMBL" id="MPC08835.1"/>
    </source>
</evidence>
<feature type="compositionally biased region" description="Low complexity" evidence="1">
    <location>
        <begin position="41"/>
        <end position="66"/>
    </location>
</feature>
<dbReference type="EMBL" id="VSRR010000045">
    <property type="protein sequence ID" value="MPC08835.1"/>
    <property type="molecule type" value="Genomic_DNA"/>
</dbReference>
<proteinExistence type="predicted"/>
<feature type="compositionally biased region" description="Basic residues" evidence="1">
    <location>
        <begin position="81"/>
        <end position="96"/>
    </location>
</feature>
<dbReference type="Proteomes" id="UP000324222">
    <property type="component" value="Unassembled WGS sequence"/>
</dbReference>
<evidence type="ECO:0000313" key="3">
    <source>
        <dbReference type="Proteomes" id="UP000324222"/>
    </source>
</evidence>
<comment type="caution">
    <text evidence="2">The sequence shown here is derived from an EMBL/GenBank/DDBJ whole genome shotgun (WGS) entry which is preliminary data.</text>
</comment>
<organism evidence="2 3">
    <name type="scientific">Portunus trituberculatus</name>
    <name type="common">Swimming crab</name>
    <name type="synonym">Neptunus trituberculatus</name>
    <dbReference type="NCBI Taxonomy" id="210409"/>
    <lineage>
        <taxon>Eukaryota</taxon>
        <taxon>Metazoa</taxon>
        <taxon>Ecdysozoa</taxon>
        <taxon>Arthropoda</taxon>
        <taxon>Crustacea</taxon>
        <taxon>Multicrustacea</taxon>
        <taxon>Malacostraca</taxon>
        <taxon>Eumalacostraca</taxon>
        <taxon>Eucarida</taxon>
        <taxon>Decapoda</taxon>
        <taxon>Pleocyemata</taxon>
        <taxon>Brachyura</taxon>
        <taxon>Eubrachyura</taxon>
        <taxon>Portunoidea</taxon>
        <taxon>Portunidae</taxon>
        <taxon>Portuninae</taxon>
        <taxon>Portunus</taxon>
    </lineage>
</organism>
<keyword evidence="3" id="KW-1185">Reference proteome</keyword>